<dbReference type="EMBL" id="JAWRVE010000003">
    <property type="protein sequence ID" value="KAL1882864.1"/>
    <property type="molecule type" value="Genomic_DNA"/>
</dbReference>
<evidence type="ECO:0000313" key="4">
    <source>
        <dbReference type="Proteomes" id="UP001583177"/>
    </source>
</evidence>
<accession>A0ABR3Y3N1</accession>
<comment type="caution">
    <text evidence="3">The sequence shown here is derived from an EMBL/GenBank/DDBJ whole genome shotgun (WGS) entry which is preliminary data.</text>
</comment>
<evidence type="ECO:0000313" key="3">
    <source>
        <dbReference type="EMBL" id="KAL1882864.1"/>
    </source>
</evidence>
<feature type="region of interest" description="Disordered" evidence="1">
    <location>
        <begin position="402"/>
        <end position="422"/>
    </location>
</feature>
<keyword evidence="2" id="KW-0472">Membrane</keyword>
<evidence type="ECO:0000256" key="1">
    <source>
        <dbReference type="SAM" id="MobiDB-lite"/>
    </source>
</evidence>
<feature type="transmembrane region" description="Helical" evidence="2">
    <location>
        <begin position="360"/>
        <end position="382"/>
    </location>
</feature>
<feature type="compositionally biased region" description="Polar residues" evidence="1">
    <location>
        <begin position="404"/>
        <end position="415"/>
    </location>
</feature>
<feature type="transmembrane region" description="Helical" evidence="2">
    <location>
        <begin position="295"/>
        <end position="324"/>
    </location>
</feature>
<dbReference type="Proteomes" id="UP001583177">
    <property type="component" value="Unassembled WGS sequence"/>
</dbReference>
<organism evidence="3 4">
    <name type="scientific">Diaporthe australafricana</name>
    <dbReference type="NCBI Taxonomy" id="127596"/>
    <lineage>
        <taxon>Eukaryota</taxon>
        <taxon>Fungi</taxon>
        <taxon>Dikarya</taxon>
        <taxon>Ascomycota</taxon>
        <taxon>Pezizomycotina</taxon>
        <taxon>Sordariomycetes</taxon>
        <taxon>Sordariomycetidae</taxon>
        <taxon>Diaporthales</taxon>
        <taxon>Diaporthaceae</taxon>
        <taxon>Diaporthe</taxon>
    </lineage>
</organism>
<evidence type="ECO:0000256" key="2">
    <source>
        <dbReference type="SAM" id="Phobius"/>
    </source>
</evidence>
<reference evidence="3 4" key="1">
    <citation type="journal article" date="2024" name="IMA Fungus">
        <title>IMA Genome - F19 : A genome assembly and annotation guide to empower mycologists, including annotated draft genome sequences of Ceratocystis pirilliformis, Diaporthe australafricana, Fusarium ophioides, Paecilomyces lecythidis, and Sporothrix stenoceras.</title>
        <authorList>
            <person name="Aylward J."/>
            <person name="Wilson A.M."/>
            <person name="Visagie C.M."/>
            <person name="Spraker J."/>
            <person name="Barnes I."/>
            <person name="Buitendag C."/>
            <person name="Ceriani C."/>
            <person name="Del Mar Angel L."/>
            <person name="du Plessis D."/>
            <person name="Fuchs T."/>
            <person name="Gasser K."/>
            <person name="Kramer D."/>
            <person name="Li W."/>
            <person name="Munsamy K."/>
            <person name="Piso A."/>
            <person name="Price J.L."/>
            <person name="Sonnekus B."/>
            <person name="Thomas C."/>
            <person name="van der Nest A."/>
            <person name="van Dijk A."/>
            <person name="van Heerden A."/>
            <person name="van Vuuren N."/>
            <person name="Yilmaz N."/>
            <person name="Duong T.A."/>
            <person name="van der Merwe N.A."/>
            <person name="Wingfield M.J."/>
            <person name="Wingfield B.D."/>
        </authorList>
    </citation>
    <scope>NUCLEOTIDE SEQUENCE [LARGE SCALE GENOMIC DNA]</scope>
    <source>
        <strain evidence="3 4">CMW 18300</strain>
    </source>
</reference>
<protein>
    <submittedName>
        <fullName evidence="3">Uncharacterized protein</fullName>
    </submittedName>
</protein>
<keyword evidence="2" id="KW-0812">Transmembrane</keyword>
<sequence length="422" mass="47289">MSDIFRACMGSIYLERASTAQLNYSAYEAHCRSVLLRIGPLDKAFLLDTLEMIRNGLHRHEIVDALQQKTASGSDDVPFIKELLDQIASLLIMTNIGDDLQDIHDPTPKRMQWTDGNLKDTVNDYFSGETDLTDMDVRLGPAFTAENLVKIAGLRIYWTADLSSHLLLDTEHRMVHIFHHVTFLECQRTSPESLLSKGLVEETLRSLALLFPSQPSKQVPSWLQASLTASTSPYDTSLHAVSMVPLQPRKREIRSFYHWHDRLLVLKQALDVPSTMYIPAWPWYNLRDSGRRQPFWSLVLLMVFLVLSLCWSTLEVVLVCVQFLSAKLSSAGTTPPSGPIATAPPSAIVKSGTHQSPETVSAIVSSVIGLCVALPGLLFALYQHREALRRVARHMVSAAERNTRQLQASPTSDSINDLERLY</sequence>
<name>A0ABR3Y3N1_9PEZI</name>
<keyword evidence="2" id="KW-1133">Transmembrane helix</keyword>
<proteinExistence type="predicted"/>
<gene>
    <name evidence="3" type="ORF">Daus18300_000502</name>
</gene>
<keyword evidence="4" id="KW-1185">Reference proteome</keyword>
<feature type="region of interest" description="Disordered" evidence="1">
    <location>
        <begin position="331"/>
        <end position="353"/>
    </location>
</feature>